<reference evidence="3 4" key="1">
    <citation type="submission" date="2018-12" db="EMBL/GenBank/DDBJ databases">
        <authorList>
            <consortium name="Pathogen Informatics"/>
        </authorList>
    </citation>
    <scope>NUCLEOTIDE SEQUENCE [LARGE SCALE GENOMIC DNA]</scope>
    <source>
        <strain evidence="3 4">NCTC10437</strain>
    </source>
</reference>
<protein>
    <recommendedName>
        <fullName evidence="5">PASTA domain-containing protein</fullName>
    </recommendedName>
</protein>
<evidence type="ECO:0000313" key="3">
    <source>
        <dbReference type="EMBL" id="VEG56096.1"/>
    </source>
</evidence>
<dbReference type="EMBL" id="LR134356">
    <property type="protein sequence ID" value="VEG56096.1"/>
    <property type="molecule type" value="Genomic_DNA"/>
</dbReference>
<dbReference type="RefSeq" id="WP_048631671.1">
    <property type="nucleotide sequence ID" value="NZ_CVQQ01000004.1"/>
</dbReference>
<dbReference type="AlphaFoldDB" id="A0A3S4RQD2"/>
<feature type="signal peptide" evidence="2">
    <location>
        <begin position="1"/>
        <end position="33"/>
    </location>
</feature>
<evidence type="ECO:0008006" key="5">
    <source>
        <dbReference type="Google" id="ProtNLM"/>
    </source>
</evidence>
<keyword evidence="4" id="KW-1185">Reference proteome</keyword>
<name>A0A3S4RQD2_MYCAU</name>
<gene>
    <name evidence="3" type="ORF">NCTC10437_03341</name>
</gene>
<dbReference type="KEGG" id="mauu:NCTC10437_03341"/>
<dbReference type="Gene3D" id="3.30.10.20">
    <property type="match status" value="1"/>
</dbReference>
<accession>A0A3S4RQD2</accession>
<evidence type="ECO:0000256" key="2">
    <source>
        <dbReference type="SAM" id="SignalP"/>
    </source>
</evidence>
<keyword evidence="2" id="KW-0732">Signal</keyword>
<feature type="region of interest" description="Disordered" evidence="1">
    <location>
        <begin position="87"/>
        <end position="110"/>
    </location>
</feature>
<feature type="chain" id="PRO_5018752258" description="PASTA domain-containing protein" evidence="2">
    <location>
        <begin position="34"/>
        <end position="110"/>
    </location>
</feature>
<evidence type="ECO:0000313" key="4">
    <source>
        <dbReference type="Proteomes" id="UP000279306"/>
    </source>
</evidence>
<proteinExistence type="predicted"/>
<dbReference type="Proteomes" id="UP000279306">
    <property type="component" value="Chromosome"/>
</dbReference>
<dbReference type="OrthoDB" id="4335972at2"/>
<organism evidence="3 4">
    <name type="scientific">Mycolicibacterium aurum</name>
    <name type="common">Mycobacterium aurum</name>
    <dbReference type="NCBI Taxonomy" id="1791"/>
    <lineage>
        <taxon>Bacteria</taxon>
        <taxon>Bacillati</taxon>
        <taxon>Actinomycetota</taxon>
        <taxon>Actinomycetes</taxon>
        <taxon>Mycobacteriales</taxon>
        <taxon>Mycobacteriaceae</taxon>
        <taxon>Mycolicibacterium</taxon>
    </lineage>
</organism>
<sequence length="110" mass="11209">MKERRRKHDATAIVGAACLLVAGAIGAAGPAAADNWEMPNVEGEVLQSAWDAVVAATDGALVPETSTAEGPPFEQINLTNWEVCAQSPSAGEEVSAGTPPQLEVARPGGC</sequence>
<evidence type="ECO:0000256" key="1">
    <source>
        <dbReference type="SAM" id="MobiDB-lite"/>
    </source>
</evidence>